<evidence type="ECO:0000256" key="8">
    <source>
        <dbReference type="ARBA" id="ARBA00022723"/>
    </source>
</evidence>
<evidence type="ECO:0000313" key="19">
    <source>
        <dbReference type="Proteomes" id="UP000241899"/>
    </source>
</evidence>
<dbReference type="InterPro" id="IPR016454">
    <property type="entry name" value="Cysteine_dSase"/>
</dbReference>
<comment type="caution">
    <text evidence="18">The sequence shown here is derived from an EMBL/GenBank/DDBJ whole genome shotgun (WGS) entry which is preliminary data.</text>
</comment>
<dbReference type="EMBL" id="PZKF01000031">
    <property type="protein sequence ID" value="PTE16822.1"/>
    <property type="molecule type" value="Genomic_DNA"/>
</dbReference>
<evidence type="ECO:0000256" key="14">
    <source>
        <dbReference type="ARBA" id="ARBA00050776"/>
    </source>
</evidence>
<accession>A0A2T4JFY6</accession>
<protein>
    <recommendedName>
        <fullName evidence="6 16">Cysteine desulfurase</fullName>
        <ecNumber evidence="5 16">2.8.1.7</ecNumber>
    </recommendedName>
    <alternativeName>
        <fullName evidence="13 16">Nitrogenase metalloclusters biosynthesis protein NifS</fullName>
    </alternativeName>
</protein>
<keyword evidence="9 16" id="KW-0663">Pyridoxal phosphate</keyword>
<evidence type="ECO:0000256" key="13">
    <source>
        <dbReference type="ARBA" id="ARBA00031911"/>
    </source>
</evidence>
<keyword evidence="19" id="KW-1185">Reference proteome</keyword>
<dbReference type="GO" id="GO:0006520">
    <property type="term" value="P:amino acid metabolic process"/>
    <property type="evidence" value="ECO:0007669"/>
    <property type="project" value="InterPro"/>
</dbReference>
<dbReference type="PROSITE" id="PS00595">
    <property type="entry name" value="AA_TRANSFER_CLASS_5"/>
    <property type="match status" value="1"/>
</dbReference>
<dbReference type="OrthoDB" id="9808002at2"/>
<dbReference type="Pfam" id="PF00266">
    <property type="entry name" value="Aminotran_5"/>
    <property type="match status" value="1"/>
</dbReference>
<gene>
    <name evidence="18" type="primary">nifS</name>
    <name evidence="18" type="ORF">C5F46_12400</name>
</gene>
<evidence type="ECO:0000256" key="1">
    <source>
        <dbReference type="ARBA" id="ARBA00001933"/>
    </source>
</evidence>
<dbReference type="Gene3D" id="3.90.1150.10">
    <property type="entry name" value="Aspartate Aminotransferase, domain 1"/>
    <property type="match status" value="1"/>
</dbReference>
<evidence type="ECO:0000256" key="16">
    <source>
        <dbReference type="RuleBase" id="RU364075"/>
    </source>
</evidence>
<evidence type="ECO:0000256" key="9">
    <source>
        <dbReference type="ARBA" id="ARBA00022898"/>
    </source>
</evidence>
<evidence type="ECO:0000256" key="4">
    <source>
        <dbReference type="ARBA" id="ARBA00011738"/>
    </source>
</evidence>
<evidence type="ECO:0000313" key="18">
    <source>
        <dbReference type="EMBL" id="PTE16822.1"/>
    </source>
</evidence>
<feature type="domain" description="Aminotransferase class V" evidence="17">
    <location>
        <begin position="4"/>
        <end position="364"/>
    </location>
</feature>
<dbReference type="NCBIfam" id="TIGR03402">
    <property type="entry name" value="FeS_nifS"/>
    <property type="match status" value="1"/>
</dbReference>
<reference evidence="18 19" key="1">
    <citation type="submission" date="2018-03" db="EMBL/GenBank/DDBJ databases">
        <title>Rhodobacter veldkampii.</title>
        <authorList>
            <person name="Meyer T.E."/>
            <person name="Miller S."/>
            <person name="Lodha T."/>
            <person name="Gandham S."/>
            <person name="Chintalapati S."/>
            <person name="Chintalapati V.R."/>
        </authorList>
    </citation>
    <scope>NUCLEOTIDE SEQUENCE [LARGE SCALE GENOMIC DNA]</scope>
    <source>
        <strain evidence="18 19">DSM 11550</strain>
    </source>
</reference>
<dbReference type="InterPro" id="IPR020578">
    <property type="entry name" value="Aminotrans_V_PyrdxlP_BS"/>
</dbReference>
<evidence type="ECO:0000256" key="6">
    <source>
        <dbReference type="ARBA" id="ARBA00013558"/>
    </source>
</evidence>
<dbReference type="Gene3D" id="3.40.640.10">
    <property type="entry name" value="Type I PLP-dependent aspartate aminotransferase-like (Major domain)"/>
    <property type="match status" value="1"/>
</dbReference>
<evidence type="ECO:0000256" key="10">
    <source>
        <dbReference type="ARBA" id="ARBA00023004"/>
    </source>
</evidence>
<dbReference type="InterPro" id="IPR015424">
    <property type="entry name" value="PyrdxlP-dep_Trfase"/>
</dbReference>
<keyword evidence="11 16" id="KW-0411">Iron-sulfur</keyword>
<dbReference type="GO" id="GO:0046872">
    <property type="term" value="F:metal ion binding"/>
    <property type="evidence" value="ECO:0007669"/>
    <property type="project" value="UniProtKB-KW"/>
</dbReference>
<dbReference type="GO" id="GO:0051536">
    <property type="term" value="F:iron-sulfur cluster binding"/>
    <property type="evidence" value="ECO:0007669"/>
    <property type="project" value="UniProtKB-KW"/>
</dbReference>
<dbReference type="InterPro" id="IPR015422">
    <property type="entry name" value="PyrdxlP-dep_Trfase_small"/>
</dbReference>
<evidence type="ECO:0000256" key="2">
    <source>
        <dbReference type="ARBA" id="ARBA00003120"/>
    </source>
</evidence>
<dbReference type="PIRSF" id="PIRSF005572">
    <property type="entry name" value="NifS"/>
    <property type="match status" value="1"/>
</dbReference>
<name>A0A2T4JFY6_9RHOB</name>
<organism evidence="18 19">
    <name type="scientific">Phaeovulum veldkampii DSM 11550</name>
    <dbReference type="NCBI Taxonomy" id="1185920"/>
    <lineage>
        <taxon>Bacteria</taxon>
        <taxon>Pseudomonadati</taxon>
        <taxon>Pseudomonadota</taxon>
        <taxon>Alphaproteobacteria</taxon>
        <taxon>Rhodobacterales</taxon>
        <taxon>Paracoccaceae</taxon>
        <taxon>Phaeovulum</taxon>
    </lineage>
</organism>
<sequence>MTPVYLDNNATTRTAPEVVAAMLPYLAEHFGNPASMHGPGTVAARALIAARAAVRGLLGAAHDDEIIFTSGGTEANTTAIQAALAATPDRREIVTSAVEHPSVLSVCGWLEQNAGVRVHRIGVDPEGRLDLDAYRAALGQQTALVSLMWANNETGTVFPIEGLAEIAHKAGALFHTDAVQAAGKVALKLDAAGVDLASVSAHKLHGPKGVGALYLRRGTRFAPLLRGGHQERGRRAGTQNVPAIAGFGRAAELATGCDLRPVAALRDRLERGLLKRIGQVRVLGDLRDRLPNTSALAFDFVEGEAILMMLDRAGIAASSGSACASGAMEPNHVLRAMQVPFTAAHGAIRFSLGRETTEVEVDRVLEVLPPIIERLRALSPFGAGQTLAEGAQ</sequence>
<comment type="subunit">
    <text evidence="4">Homodimer.</text>
</comment>
<dbReference type="Gene3D" id="1.10.260.50">
    <property type="match status" value="1"/>
</dbReference>
<dbReference type="GO" id="GO:0030170">
    <property type="term" value="F:pyridoxal phosphate binding"/>
    <property type="evidence" value="ECO:0007669"/>
    <property type="project" value="InterPro"/>
</dbReference>
<dbReference type="Proteomes" id="UP000241899">
    <property type="component" value="Unassembled WGS sequence"/>
</dbReference>
<dbReference type="PANTHER" id="PTHR11601:SF34">
    <property type="entry name" value="CYSTEINE DESULFURASE"/>
    <property type="match status" value="1"/>
</dbReference>
<keyword evidence="8 16" id="KW-0479">Metal-binding</keyword>
<dbReference type="AlphaFoldDB" id="A0A2T4JFY6"/>
<proteinExistence type="inferred from homology"/>
<keyword evidence="10 16" id="KW-0408">Iron</keyword>
<keyword evidence="7 16" id="KW-0808">Transferase</keyword>
<dbReference type="RefSeq" id="WP_107325658.1">
    <property type="nucleotide sequence ID" value="NZ_NHSP01000016.1"/>
</dbReference>
<dbReference type="SUPFAM" id="SSF53383">
    <property type="entry name" value="PLP-dependent transferases"/>
    <property type="match status" value="1"/>
</dbReference>
<evidence type="ECO:0000256" key="11">
    <source>
        <dbReference type="ARBA" id="ARBA00023014"/>
    </source>
</evidence>
<keyword evidence="12" id="KW-0535">Nitrogen fixation</keyword>
<evidence type="ECO:0000256" key="7">
    <source>
        <dbReference type="ARBA" id="ARBA00022679"/>
    </source>
</evidence>
<dbReference type="PANTHER" id="PTHR11601">
    <property type="entry name" value="CYSTEINE DESULFURYLASE FAMILY MEMBER"/>
    <property type="match status" value="1"/>
</dbReference>
<dbReference type="EC" id="2.8.1.7" evidence="5 16"/>
<dbReference type="GO" id="GO:0031071">
    <property type="term" value="F:cysteine desulfurase activity"/>
    <property type="evidence" value="ECO:0007669"/>
    <property type="project" value="UniProtKB-EC"/>
</dbReference>
<evidence type="ECO:0000256" key="3">
    <source>
        <dbReference type="ARBA" id="ARBA00006490"/>
    </source>
</evidence>
<comment type="cofactor">
    <cofactor evidence="1 15">
        <name>pyridoxal 5'-phosphate</name>
        <dbReference type="ChEBI" id="CHEBI:597326"/>
    </cofactor>
</comment>
<evidence type="ECO:0000256" key="12">
    <source>
        <dbReference type="ARBA" id="ARBA00023231"/>
    </source>
</evidence>
<evidence type="ECO:0000259" key="17">
    <source>
        <dbReference type="Pfam" id="PF00266"/>
    </source>
</evidence>
<dbReference type="InterPro" id="IPR000192">
    <property type="entry name" value="Aminotrans_V_dom"/>
</dbReference>
<comment type="function">
    <text evidence="2">Catalyzes the removal of elemental sulfur atoms from cysteine to produce alanine. Seems to participate in the biosynthesis of the nitrogenase metalloclusters by providing the inorganic sulfur required for the Fe-S core formation.</text>
</comment>
<comment type="catalytic activity">
    <reaction evidence="14 16">
        <text>(sulfur carrier)-H + L-cysteine = (sulfur carrier)-SH + L-alanine</text>
        <dbReference type="Rhea" id="RHEA:43892"/>
        <dbReference type="Rhea" id="RHEA-COMP:14737"/>
        <dbReference type="Rhea" id="RHEA-COMP:14739"/>
        <dbReference type="ChEBI" id="CHEBI:29917"/>
        <dbReference type="ChEBI" id="CHEBI:35235"/>
        <dbReference type="ChEBI" id="CHEBI:57972"/>
        <dbReference type="ChEBI" id="CHEBI:64428"/>
        <dbReference type="EC" id="2.8.1.7"/>
    </reaction>
</comment>
<dbReference type="FunFam" id="3.40.640.10:FF:000084">
    <property type="entry name" value="IscS-like cysteine desulfurase"/>
    <property type="match status" value="1"/>
</dbReference>
<comment type="similarity">
    <text evidence="3 16">Belongs to the class-V pyridoxal-phosphate-dependent aminotransferase family. NifS/IscS subfamily.</text>
</comment>
<evidence type="ECO:0000256" key="15">
    <source>
        <dbReference type="RuleBase" id="RU004504"/>
    </source>
</evidence>
<evidence type="ECO:0000256" key="5">
    <source>
        <dbReference type="ARBA" id="ARBA00012239"/>
    </source>
</evidence>
<dbReference type="InterPro" id="IPR015421">
    <property type="entry name" value="PyrdxlP-dep_Trfase_major"/>
</dbReference>
<dbReference type="InterPro" id="IPR017772">
    <property type="entry name" value="Cys_deSase_NifS_bac/arc"/>
</dbReference>